<sequence>MKIVVSPDSFKGSLSSSEIISICEKVIIRHVKGADIIHMPIADGGEGTLDVFAGISGGKVENIRVTGPLGSGVNAQFGHRDDTFIVEMAKASGITLISQYEKNPLKATSIGTGEIIRCGLDRGYRKFIIGIGGSATNDGGTGMLYALGARFYDGGGKELYPNGESLAEIEKIDMDGFDSRIWESEIQVMCDVDNPLTGERGATYTYGVQKGADEDMLVLLEKGMKNFREKVIEEFGVDMDTISGAGAAGGMGGALSVFCGARLLLGIDAILEFADFPSIIEDADFVITGEGRIDSQSMHGKAVFGIAKMCREKGVPVYALCGGIEGDVKGIYEMGVKSIMPLTNRPMSIEEAIENSTELLEDAVDRMLRFIL</sequence>
<name>A0A069RN40_PEPLI</name>
<dbReference type="RefSeq" id="WP_038263957.1">
    <property type="nucleotide sequence ID" value="NZ_FSRH01000006.1"/>
</dbReference>
<dbReference type="InterPro" id="IPR036129">
    <property type="entry name" value="Glycerate_kinase_sf"/>
</dbReference>
<dbReference type="GO" id="GO:0031388">
    <property type="term" value="P:organic acid phosphorylation"/>
    <property type="evidence" value="ECO:0007669"/>
    <property type="project" value="UniProtKB-UniRule"/>
</dbReference>
<dbReference type="PIRSF" id="PIRSF006078">
    <property type="entry name" value="GlxK"/>
    <property type="match status" value="1"/>
</dbReference>
<dbReference type="Gene3D" id="3.90.1510.10">
    <property type="entry name" value="Glycerate kinase, domain 2"/>
    <property type="match status" value="1"/>
</dbReference>
<dbReference type="SUPFAM" id="SSF110738">
    <property type="entry name" value="Glycerate kinase I"/>
    <property type="match status" value="1"/>
</dbReference>
<keyword evidence="6" id="KW-1185">Reference proteome</keyword>
<evidence type="ECO:0000313" key="6">
    <source>
        <dbReference type="Proteomes" id="UP000027946"/>
    </source>
</evidence>
<dbReference type="GO" id="GO:0008887">
    <property type="term" value="F:glycerate kinase activity"/>
    <property type="evidence" value="ECO:0007669"/>
    <property type="project" value="UniProtKB-UniRule"/>
</dbReference>
<dbReference type="STRING" id="1121324.CLIT_10c03190"/>
<gene>
    <name evidence="5" type="primary">glxK</name>
    <name evidence="5" type="ORF">CLIT_10c03190</name>
</gene>
<dbReference type="InterPro" id="IPR004381">
    <property type="entry name" value="Glycerate_kinase"/>
</dbReference>
<proteinExistence type="inferred from homology"/>
<dbReference type="InterPro" id="IPR018193">
    <property type="entry name" value="Glyc_kinase_flavodox-like_fold"/>
</dbReference>
<comment type="caution">
    <text evidence="5">The sequence shown here is derived from an EMBL/GenBank/DDBJ whole genome shotgun (WGS) entry which is preliminary data.</text>
</comment>
<comment type="similarity">
    <text evidence="1 4">Belongs to the glycerate kinase type-1 family.</text>
</comment>
<dbReference type="PANTHER" id="PTHR21599">
    <property type="entry name" value="GLYCERATE KINASE"/>
    <property type="match status" value="1"/>
</dbReference>
<dbReference type="OrthoDB" id="9774290at2"/>
<dbReference type="Proteomes" id="UP000027946">
    <property type="component" value="Unassembled WGS sequence"/>
</dbReference>
<keyword evidence="3 4" id="KW-0418">Kinase</keyword>
<dbReference type="EC" id="2.7.1.31" evidence="5"/>
<reference evidence="5 6" key="1">
    <citation type="submission" date="2014-03" db="EMBL/GenBank/DDBJ databases">
        <title>Genome sequence of Clostridium litorale W6, DSM 5388.</title>
        <authorList>
            <person name="Poehlein A."/>
            <person name="Jagirdar A."/>
            <person name="Khonsari B."/>
            <person name="Chibani C.M."/>
            <person name="Gutierrez Gutierrez D.A."/>
            <person name="Davydova E."/>
            <person name="Alghaithi H.S."/>
            <person name="Nair K.P."/>
            <person name="Dhamotharan K."/>
            <person name="Chandran L."/>
            <person name="G W."/>
            <person name="Daniel R."/>
        </authorList>
    </citation>
    <scope>NUCLEOTIDE SEQUENCE [LARGE SCALE GENOMIC DNA]</scope>
    <source>
        <strain evidence="5 6">W6</strain>
    </source>
</reference>
<keyword evidence="2 4" id="KW-0808">Transferase</keyword>
<dbReference type="EMBL" id="JJMM01000010">
    <property type="protein sequence ID" value="KDR95592.1"/>
    <property type="molecule type" value="Genomic_DNA"/>
</dbReference>
<dbReference type="InterPro" id="IPR018197">
    <property type="entry name" value="Glycerate_kinase_RE-like"/>
</dbReference>
<protein>
    <submittedName>
        <fullName evidence="5">Glycerate kinase GlxK</fullName>
        <ecNumber evidence="5">2.7.1.31</ecNumber>
    </submittedName>
</protein>
<dbReference type="Pfam" id="PF02595">
    <property type="entry name" value="Gly_kinase"/>
    <property type="match status" value="1"/>
</dbReference>
<dbReference type="NCBIfam" id="TIGR00045">
    <property type="entry name" value="glycerate kinase"/>
    <property type="match status" value="1"/>
</dbReference>
<organism evidence="5 6">
    <name type="scientific">Peptoclostridium litorale DSM 5388</name>
    <dbReference type="NCBI Taxonomy" id="1121324"/>
    <lineage>
        <taxon>Bacteria</taxon>
        <taxon>Bacillati</taxon>
        <taxon>Bacillota</taxon>
        <taxon>Clostridia</taxon>
        <taxon>Peptostreptococcales</taxon>
        <taxon>Peptoclostridiaceae</taxon>
        <taxon>Peptoclostridium</taxon>
    </lineage>
</organism>
<dbReference type="PANTHER" id="PTHR21599:SF0">
    <property type="entry name" value="GLYCERATE KINASE"/>
    <property type="match status" value="1"/>
</dbReference>
<dbReference type="eggNOG" id="COG1929">
    <property type="taxonomic scope" value="Bacteria"/>
</dbReference>
<accession>A0A069RN40</accession>
<dbReference type="Gene3D" id="3.40.50.10350">
    <property type="entry name" value="Glycerate kinase, domain 1"/>
    <property type="match status" value="1"/>
</dbReference>
<evidence type="ECO:0000256" key="3">
    <source>
        <dbReference type="ARBA" id="ARBA00022777"/>
    </source>
</evidence>
<evidence type="ECO:0000256" key="4">
    <source>
        <dbReference type="PIRNR" id="PIRNR006078"/>
    </source>
</evidence>
<evidence type="ECO:0000256" key="1">
    <source>
        <dbReference type="ARBA" id="ARBA00006284"/>
    </source>
</evidence>
<dbReference type="AlphaFoldDB" id="A0A069RN40"/>
<evidence type="ECO:0000313" key="5">
    <source>
        <dbReference type="EMBL" id="KDR95592.1"/>
    </source>
</evidence>
<evidence type="ECO:0000256" key="2">
    <source>
        <dbReference type="ARBA" id="ARBA00022679"/>
    </source>
</evidence>